<gene>
    <name evidence="5" type="ORF">BAA01_05060</name>
</gene>
<evidence type="ECO:0000313" key="6">
    <source>
        <dbReference type="Proteomes" id="UP000196475"/>
    </source>
</evidence>
<dbReference type="PANTHER" id="PTHR30514:SF18">
    <property type="entry name" value="RPIR-FAMILY TRANSCRIPTIONAL REGULATOR"/>
    <property type="match status" value="1"/>
</dbReference>
<dbReference type="Proteomes" id="UP000196475">
    <property type="component" value="Unassembled WGS sequence"/>
</dbReference>
<dbReference type="InterPro" id="IPR047640">
    <property type="entry name" value="RpiR-like"/>
</dbReference>
<dbReference type="Gene3D" id="3.40.50.10490">
    <property type="entry name" value="Glucose-6-phosphate isomerase like protein, domain 1"/>
    <property type="match status" value="1"/>
</dbReference>
<evidence type="ECO:0000259" key="4">
    <source>
        <dbReference type="PROSITE" id="PS51071"/>
    </source>
</evidence>
<dbReference type="InterPro" id="IPR009057">
    <property type="entry name" value="Homeodomain-like_sf"/>
</dbReference>
<dbReference type="SUPFAM" id="SSF53697">
    <property type="entry name" value="SIS domain"/>
    <property type="match status" value="1"/>
</dbReference>
<dbReference type="InterPro" id="IPR046348">
    <property type="entry name" value="SIS_dom_sf"/>
</dbReference>
<dbReference type="PROSITE" id="PS51071">
    <property type="entry name" value="HTH_RPIR"/>
    <property type="match status" value="1"/>
</dbReference>
<comment type="caution">
    <text evidence="5">The sequence shown here is derived from an EMBL/GenBank/DDBJ whole genome shotgun (WGS) entry which is preliminary data.</text>
</comment>
<keyword evidence="1" id="KW-0805">Transcription regulation</keyword>
<accession>A0A1Y3PNE2</accession>
<sequence>MNDEVKQLALHIRNQSAHLTKSQKEVAEYILTHPQEMTYLTAAQIGKEVGVSETTVIRTAMNLGYRKFSDLQEAYQAAFGKKRTLSRLEESTTGLDSIPAALHKSFQQDLENIRSTLESIDHEQFQQFIQRITEARNIFVIGSRSTSADAFFLGFNLNNLLGNVHTVTSLGPDMEDCFRYADEQSLAIGFGYPRYAKKTVDALRYLKHKKATITVITDSIRSPLLELGDFSFLTEIKSYTSVDSHAASFALINAIISAVSYHAKERVVQMLNLLEDYYADFQVFSGK</sequence>
<keyword evidence="2" id="KW-0238">DNA-binding</keyword>
<dbReference type="Gene3D" id="1.10.10.10">
    <property type="entry name" value="Winged helix-like DNA-binding domain superfamily/Winged helix DNA-binding domain"/>
    <property type="match status" value="1"/>
</dbReference>
<evidence type="ECO:0000256" key="1">
    <source>
        <dbReference type="ARBA" id="ARBA00023015"/>
    </source>
</evidence>
<dbReference type="GO" id="GO:0097367">
    <property type="term" value="F:carbohydrate derivative binding"/>
    <property type="evidence" value="ECO:0007669"/>
    <property type="project" value="InterPro"/>
</dbReference>
<dbReference type="GO" id="GO:0003677">
    <property type="term" value="F:DNA binding"/>
    <property type="evidence" value="ECO:0007669"/>
    <property type="project" value="UniProtKB-KW"/>
</dbReference>
<dbReference type="InterPro" id="IPR000281">
    <property type="entry name" value="HTH_RpiR"/>
</dbReference>
<dbReference type="PANTHER" id="PTHR30514">
    <property type="entry name" value="GLUCOKINASE"/>
    <property type="match status" value="1"/>
</dbReference>
<keyword evidence="3" id="KW-0804">Transcription</keyword>
<feature type="domain" description="HTH rpiR-type" evidence="4">
    <location>
        <begin position="6"/>
        <end position="82"/>
    </location>
</feature>
<protein>
    <recommendedName>
        <fullName evidence="4">HTH rpiR-type domain-containing protein</fullName>
    </recommendedName>
</protein>
<dbReference type="Pfam" id="PF01380">
    <property type="entry name" value="SIS"/>
    <property type="match status" value="1"/>
</dbReference>
<name>A0A1Y3PNE2_9BACI</name>
<evidence type="ECO:0000256" key="2">
    <source>
        <dbReference type="ARBA" id="ARBA00023125"/>
    </source>
</evidence>
<dbReference type="InterPro" id="IPR001347">
    <property type="entry name" value="SIS_dom"/>
</dbReference>
<organism evidence="5 6">
    <name type="scientific">Bacillus thermozeamaize</name>
    <dbReference type="NCBI Taxonomy" id="230954"/>
    <lineage>
        <taxon>Bacteria</taxon>
        <taxon>Bacillati</taxon>
        <taxon>Bacillota</taxon>
        <taxon>Bacilli</taxon>
        <taxon>Bacillales</taxon>
        <taxon>Bacillaceae</taxon>
        <taxon>Bacillus</taxon>
    </lineage>
</organism>
<dbReference type="SUPFAM" id="SSF46689">
    <property type="entry name" value="Homeodomain-like"/>
    <property type="match status" value="1"/>
</dbReference>
<dbReference type="GO" id="GO:1901135">
    <property type="term" value="P:carbohydrate derivative metabolic process"/>
    <property type="evidence" value="ECO:0007669"/>
    <property type="project" value="InterPro"/>
</dbReference>
<dbReference type="Pfam" id="PF01418">
    <property type="entry name" value="HTH_6"/>
    <property type="match status" value="1"/>
</dbReference>
<proteinExistence type="predicted"/>
<evidence type="ECO:0000313" key="5">
    <source>
        <dbReference type="EMBL" id="OUM87636.1"/>
    </source>
</evidence>
<dbReference type="InterPro" id="IPR035472">
    <property type="entry name" value="RpiR-like_SIS"/>
</dbReference>
<dbReference type="CDD" id="cd05013">
    <property type="entry name" value="SIS_RpiR"/>
    <property type="match status" value="1"/>
</dbReference>
<dbReference type="InterPro" id="IPR036388">
    <property type="entry name" value="WH-like_DNA-bd_sf"/>
</dbReference>
<evidence type="ECO:0000256" key="3">
    <source>
        <dbReference type="ARBA" id="ARBA00023163"/>
    </source>
</evidence>
<reference evidence="6" key="1">
    <citation type="submission" date="2016-06" db="EMBL/GenBank/DDBJ databases">
        <authorList>
            <person name="Nascimento L."/>
            <person name="Pereira R.V."/>
            <person name="Martins L.F."/>
            <person name="Quaggio R.B."/>
            <person name="Silva A.M."/>
            <person name="Setubal J.C."/>
        </authorList>
    </citation>
    <scope>NUCLEOTIDE SEQUENCE [LARGE SCALE GENOMIC DNA]</scope>
</reference>
<dbReference type="EMBL" id="LZRT01000072">
    <property type="protein sequence ID" value="OUM87636.1"/>
    <property type="molecule type" value="Genomic_DNA"/>
</dbReference>
<dbReference type="AlphaFoldDB" id="A0A1Y3PNE2"/>
<dbReference type="GO" id="GO:0003700">
    <property type="term" value="F:DNA-binding transcription factor activity"/>
    <property type="evidence" value="ECO:0007669"/>
    <property type="project" value="InterPro"/>
</dbReference>